<reference evidence="2 3" key="1">
    <citation type="journal article" date="2014" name="Nat. Commun.">
        <title>Physiological and genomic features of highly alkaliphilic hydrogen-utilizing Betaproteobacteria from a continental serpentinizing site.</title>
        <authorList>
            <person name="Suzuki S."/>
            <person name="Kuenen J.G."/>
            <person name="Schipper K."/>
            <person name="van der Velde S."/>
            <person name="Ishii S."/>
            <person name="Wu A."/>
            <person name="Sorokin D.Y."/>
            <person name="Tenney A."/>
            <person name="Meng X.Y."/>
            <person name="Morrill P.L."/>
            <person name="Kamagata Y."/>
            <person name="Muyzer G."/>
            <person name="Nealson K.H."/>
        </authorList>
    </citation>
    <scope>NUCLEOTIDE SEQUENCE [LARGE SCALE GENOMIC DNA]</scope>
    <source>
        <strain evidence="2 3">A1</strain>
    </source>
</reference>
<sequence length="107" mass="12230">MWAKQCGLKYAHINMRMEIAMPPTQTVRRPRAGPTGKRATNLSLSSDVLDAAKQLNLNLSQVCDAYLRERVRHELERRWRSDHAEFIAAYNATVEAEGLPLSEWSSF</sequence>
<evidence type="ECO:0000313" key="2">
    <source>
        <dbReference type="EMBL" id="BAO81152.1"/>
    </source>
</evidence>
<protein>
    <submittedName>
        <fullName evidence="2">Post-segregation antitoxin</fullName>
    </submittedName>
</protein>
<dbReference type="Pfam" id="PF07362">
    <property type="entry name" value="CcdA"/>
    <property type="match status" value="1"/>
</dbReference>
<accession>A0A060NII6</accession>
<keyword evidence="1" id="KW-1277">Toxin-antitoxin system</keyword>
<proteinExistence type="predicted"/>
<dbReference type="STRING" id="1458425.SRAA_1298"/>
<dbReference type="KEGG" id="cbaa:SRAA_1298"/>
<evidence type="ECO:0000256" key="1">
    <source>
        <dbReference type="ARBA" id="ARBA00022649"/>
    </source>
</evidence>
<name>A0A060NII6_9BURK</name>
<dbReference type="AlphaFoldDB" id="A0A060NII6"/>
<evidence type="ECO:0000313" key="3">
    <source>
        <dbReference type="Proteomes" id="UP000067461"/>
    </source>
</evidence>
<dbReference type="InterPro" id="IPR009956">
    <property type="entry name" value="Post-segregation_anti-tox_CcdA"/>
</dbReference>
<gene>
    <name evidence="2" type="ORF">SRAA_1298</name>
</gene>
<dbReference type="HOGENOM" id="CLU_157097_3_0_4"/>
<dbReference type="Proteomes" id="UP000067461">
    <property type="component" value="Chromosome"/>
</dbReference>
<dbReference type="EMBL" id="AP014568">
    <property type="protein sequence ID" value="BAO81152.1"/>
    <property type="molecule type" value="Genomic_DNA"/>
</dbReference>
<keyword evidence="3" id="KW-1185">Reference proteome</keyword>
<organism evidence="2 3">
    <name type="scientific">Serpentinimonas raichei</name>
    <dbReference type="NCBI Taxonomy" id="1458425"/>
    <lineage>
        <taxon>Bacteria</taxon>
        <taxon>Pseudomonadati</taxon>
        <taxon>Pseudomonadota</taxon>
        <taxon>Betaproteobacteria</taxon>
        <taxon>Burkholderiales</taxon>
        <taxon>Comamonadaceae</taxon>
        <taxon>Serpentinimonas</taxon>
    </lineage>
</organism>